<organism evidence="2 5">
    <name type="scientific">Staphylococcus chromogenes</name>
    <name type="common">Staphylococcus hyicus subsp. chromogenes</name>
    <dbReference type="NCBI Taxonomy" id="46126"/>
    <lineage>
        <taxon>Bacteria</taxon>
        <taxon>Bacillati</taxon>
        <taxon>Bacillota</taxon>
        <taxon>Bacilli</taxon>
        <taxon>Bacillales</taxon>
        <taxon>Staphylococcaceae</taxon>
        <taxon>Staphylococcus</taxon>
    </lineage>
</organism>
<gene>
    <name evidence="2" type="ORF">BU653_03380</name>
    <name evidence="3" type="ORF">BU676_03580</name>
</gene>
<evidence type="ECO:0000313" key="4">
    <source>
        <dbReference type="Proteomes" id="UP000242008"/>
    </source>
</evidence>
<dbReference type="AlphaFoldDB" id="A0AAE5W941"/>
<dbReference type="RefSeq" id="WP_037575702.1">
    <property type="nucleotide sequence ID" value="NZ_BMDK01000003.1"/>
</dbReference>
<dbReference type="Pfam" id="PF13349">
    <property type="entry name" value="DUF4097"/>
    <property type="match status" value="1"/>
</dbReference>
<dbReference type="EMBL" id="PZBZ01000013">
    <property type="protein sequence ID" value="PTG15875.1"/>
    <property type="molecule type" value="Genomic_DNA"/>
</dbReference>
<dbReference type="Proteomes" id="UP000242704">
    <property type="component" value="Unassembled WGS sequence"/>
</dbReference>
<protein>
    <recommendedName>
        <fullName evidence="1">DUF4097 domain-containing protein</fullName>
    </recommendedName>
</protein>
<dbReference type="Proteomes" id="UP000242008">
    <property type="component" value="Unassembled WGS sequence"/>
</dbReference>
<reference evidence="2" key="2">
    <citation type="submission" date="2018-03" db="EMBL/GenBank/DDBJ databases">
        <authorList>
            <person name="Naushad S."/>
        </authorList>
    </citation>
    <scope>NUCLEOTIDE SEQUENCE</scope>
    <source>
        <strain evidence="3">SNUC 1363</strain>
        <strain evidence="2">SNUC 505</strain>
    </source>
</reference>
<keyword evidence="4" id="KW-1185">Reference proteome</keyword>
<comment type="caution">
    <text evidence="2">The sequence shown here is derived from an EMBL/GenBank/DDBJ whole genome shotgun (WGS) entry which is preliminary data.</text>
</comment>
<feature type="domain" description="DUF4097" evidence="1">
    <location>
        <begin position="45"/>
        <end position="279"/>
    </location>
</feature>
<sequence length="280" mass="31503">MKKLFIAGLIMFLVFFALGSAIWFGVEAHGNQVKTIEKSYSQNNIKRINVHSDGTNVIIKKGQRFHVHYEGKSNINFSNQNETLQISDSQNDKKRILNLNPFDSSQEQLIITVPPQKLDELNINTRVGDVALNDVQSHNATIWNEANGEITLNHCKFDETNINANESFVKMKNSQLSNSEINVDKGKIMMNNALVHKSVFKVERGSMELNKMKPECDFKGSVNHGNITMRYLDAPKDVMLKLSPEKGKINVNTPGLHQGKNGTGKHLIELYTNHGDISID</sequence>
<dbReference type="InterPro" id="IPR025164">
    <property type="entry name" value="Toastrack_DUF4097"/>
</dbReference>
<evidence type="ECO:0000313" key="2">
    <source>
        <dbReference type="EMBL" id="PTG15875.1"/>
    </source>
</evidence>
<name>A0AAE5W941_STACR</name>
<dbReference type="Gene3D" id="2.160.20.120">
    <property type="match status" value="1"/>
</dbReference>
<reference evidence="4 5" key="1">
    <citation type="journal article" date="2016" name="Front. Microbiol.">
        <title>Comprehensive Phylogenetic Analysis of Bovine Non-aureus Staphylococci Species Based on Whole-Genome Sequencing.</title>
        <authorList>
            <person name="Naushad S."/>
            <person name="Barkema H.W."/>
            <person name="Luby C."/>
            <person name="Condas L.A."/>
            <person name="Nobrega D.B."/>
            <person name="Carson D.A."/>
            <person name="De Buck J."/>
        </authorList>
    </citation>
    <scope>NUCLEOTIDE SEQUENCE [LARGE SCALE GENOMIC DNA]</scope>
    <source>
        <strain evidence="3 4">SNUC 1363</strain>
        <strain evidence="2 5">SNUC 505</strain>
    </source>
</reference>
<evidence type="ECO:0000259" key="1">
    <source>
        <dbReference type="Pfam" id="PF13349"/>
    </source>
</evidence>
<proteinExistence type="predicted"/>
<evidence type="ECO:0000313" key="3">
    <source>
        <dbReference type="EMBL" id="PTG70432.1"/>
    </source>
</evidence>
<accession>A0AAE5W941</accession>
<dbReference type="EMBL" id="PZAO01000006">
    <property type="protein sequence ID" value="PTG70432.1"/>
    <property type="molecule type" value="Genomic_DNA"/>
</dbReference>
<evidence type="ECO:0000313" key="5">
    <source>
        <dbReference type="Proteomes" id="UP000242704"/>
    </source>
</evidence>